<evidence type="ECO:0000256" key="1">
    <source>
        <dbReference type="ARBA" id="ARBA00004496"/>
    </source>
</evidence>
<dbReference type="Gene3D" id="3.40.50.150">
    <property type="entry name" value="Vaccinia Virus protein VP39"/>
    <property type="match status" value="1"/>
</dbReference>
<name>A0A7X0P135_9ACTN</name>
<dbReference type="GO" id="GO:0005737">
    <property type="term" value="C:cytoplasm"/>
    <property type="evidence" value="ECO:0007669"/>
    <property type="project" value="UniProtKB-SubCell"/>
</dbReference>
<dbReference type="InterPro" id="IPR000682">
    <property type="entry name" value="PCMT"/>
</dbReference>
<dbReference type="AlphaFoldDB" id="A0A7X0P135"/>
<keyword evidence="8" id="KW-0949">S-adenosyl-L-methionine</keyword>
<evidence type="ECO:0000256" key="3">
    <source>
        <dbReference type="ARBA" id="ARBA00011890"/>
    </source>
</evidence>
<keyword evidence="6 12" id="KW-0489">Methyltransferase</keyword>
<protein>
    <recommendedName>
        <fullName evidence="4">Protein-L-isoaspartate O-methyltransferase</fullName>
        <ecNumber evidence="3">2.1.1.77</ecNumber>
    </recommendedName>
    <alternativeName>
        <fullName evidence="11">L-isoaspartyl protein carboxyl methyltransferase</fullName>
    </alternativeName>
    <alternativeName>
        <fullName evidence="9">Protein L-isoaspartyl methyltransferase</fullName>
    </alternativeName>
    <alternativeName>
        <fullName evidence="10">Protein-beta-aspartate methyltransferase</fullName>
    </alternativeName>
</protein>
<evidence type="ECO:0000256" key="11">
    <source>
        <dbReference type="ARBA" id="ARBA00031350"/>
    </source>
</evidence>
<evidence type="ECO:0000256" key="2">
    <source>
        <dbReference type="ARBA" id="ARBA00005369"/>
    </source>
</evidence>
<evidence type="ECO:0000256" key="4">
    <source>
        <dbReference type="ARBA" id="ARBA00013346"/>
    </source>
</evidence>
<dbReference type="Pfam" id="PF01135">
    <property type="entry name" value="PCMT"/>
    <property type="match status" value="1"/>
</dbReference>
<comment type="similarity">
    <text evidence="2">Belongs to the methyltransferase superfamily. L-isoaspartyl/D-aspartyl protein methyltransferase family.</text>
</comment>
<dbReference type="EC" id="2.1.1.77" evidence="3"/>
<evidence type="ECO:0000256" key="6">
    <source>
        <dbReference type="ARBA" id="ARBA00022603"/>
    </source>
</evidence>
<evidence type="ECO:0000256" key="5">
    <source>
        <dbReference type="ARBA" id="ARBA00022490"/>
    </source>
</evidence>
<accession>A0A7X0P135</accession>
<dbReference type="GO" id="GO:0032259">
    <property type="term" value="P:methylation"/>
    <property type="evidence" value="ECO:0007669"/>
    <property type="project" value="UniProtKB-KW"/>
</dbReference>
<evidence type="ECO:0000256" key="8">
    <source>
        <dbReference type="ARBA" id="ARBA00022691"/>
    </source>
</evidence>
<comment type="caution">
    <text evidence="12">The sequence shown here is derived from an EMBL/GenBank/DDBJ whole genome shotgun (WGS) entry which is preliminary data.</text>
</comment>
<proteinExistence type="inferred from homology"/>
<dbReference type="EMBL" id="JACHMI010000001">
    <property type="protein sequence ID" value="MBB6553340.1"/>
    <property type="molecule type" value="Genomic_DNA"/>
</dbReference>
<organism evidence="12 13">
    <name type="scientific">Nonomuraea rubra</name>
    <dbReference type="NCBI Taxonomy" id="46180"/>
    <lineage>
        <taxon>Bacteria</taxon>
        <taxon>Bacillati</taxon>
        <taxon>Actinomycetota</taxon>
        <taxon>Actinomycetes</taxon>
        <taxon>Streptosporangiales</taxon>
        <taxon>Streptosporangiaceae</taxon>
        <taxon>Nonomuraea</taxon>
    </lineage>
</organism>
<dbReference type="CDD" id="cd02440">
    <property type="entry name" value="AdoMet_MTases"/>
    <property type="match status" value="1"/>
</dbReference>
<dbReference type="GO" id="GO:0004719">
    <property type="term" value="F:protein-L-isoaspartate (D-aspartate) O-methyltransferase activity"/>
    <property type="evidence" value="ECO:0007669"/>
    <property type="project" value="UniProtKB-EC"/>
</dbReference>
<dbReference type="InterPro" id="IPR027573">
    <property type="entry name" value="Methyltran_FxLD"/>
</dbReference>
<evidence type="ECO:0000313" key="12">
    <source>
        <dbReference type="EMBL" id="MBB6553340.1"/>
    </source>
</evidence>
<keyword evidence="5" id="KW-0963">Cytoplasm</keyword>
<dbReference type="SUPFAM" id="SSF53335">
    <property type="entry name" value="S-adenosyl-L-methionine-dependent methyltransferases"/>
    <property type="match status" value="1"/>
</dbReference>
<evidence type="ECO:0000313" key="13">
    <source>
        <dbReference type="Proteomes" id="UP000565579"/>
    </source>
</evidence>
<dbReference type="PANTHER" id="PTHR11579:SF0">
    <property type="entry name" value="PROTEIN-L-ISOASPARTATE(D-ASPARTATE) O-METHYLTRANSFERASE"/>
    <property type="match status" value="1"/>
</dbReference>
<dbReference type="PANTHER" id="PTHR11579">
    <property type="entry name" value="PROTEIN-L-ISOASPARTATE O-METHYLTRANSFERASE"/>
    <property type="match status" value="1"/>
</dbReference>
<evidence type="ECO:0000256" key="10">
    <source>
        <dbReference type="ARBA" id="ARBA00031323"/>
    </source>
</evidence>
<dbReference type="InterPro" id="IPR029063">
    <property type="entry name" value="SAM-dependent_MTases_sf"/>
</dbReference>
<dbReference type="Proteomes" id="UP000565579">
    <property type="component" value="Unassembled WGS sequence"/>
</dbReference>
<dbReference type="RefSeq" id="WP_185107496.1">
    <property type="nucleotide sequence ID" value="NZ_JACHMI010000001.1"/>
</dbReference>
<evidence type="ECO:0000256" key="9">
    <source>
        <dbReference type="ARBA" id="ARBA00030757"/>
    </source>
</evidence>
<reference evidence="12 13" key="1">
    <citation type="submission" date="2020-08" db="EMBL/GenBank/DDBJ databases">
        <title>Sequencing the genomes of 1000 actinobacteria strains.</title>
        <authorList>
            <person name="Klenk H.-P."/>
        </authorList>
    </citation>
    <scope>NUCLEOTIDE SEQUENCE [LARGE SCALE GENOMIC DNA]</scope>
    <source>
        <strain evidence="12 13">DSM 43768</strain>
    </source>
</reference>
<comment type="subcellular location">
    <subcellularLocation>
        <location evidence="1">Cytoplasm</location>
    </subcellularLocation>
</comment>
<keyword evidence="13" id="KW-1185">Reference proteome</keyword>
<dbReference type="NCBIfam" id="TIGR04364">
    <property type="entry name" value="methyltran_FxLD"/>
    <property type="match status" value="1"/>
</dbReference>
<gene>
    <name evidence="12" type="ORF">HD593_008135</name>
</gene>
<sequence length="408" mass="44370">MPSDNPSSVESPEFLRDAMVAELRERGAIRSSEIAAAFAKVPREKFAPEAPVSAAYSTRDTVVTRRNADGKATSSISAPWLQAEMLEAARLQHGMRVLEIGSGGYNAALIAELVGPDGLVISVDIDPFVTDRATRFLAESGYPQVKVVLGDAEHAADELGPFDVILVTIGAWDCPWGHLLAPGGRMIVPLRFCGLTRSFTFVRDGDHFAGLDPTVCGFIPIQGAGAHQEHVAALAGGTVNLLIDAGPDLDTAALDRALDGDRTERWTGVTVGHNDPFDTLHLWVAAQTETFGVIWADPQRGSDRIEPAMRWFTPALITPDSFAYLTMGPERRDGESGERRYELGVHGYGKHGDALARQLADEVVTWDRDWRQHPDPDFTLHPIDATVPAPAIGRVFPKRHTQLVMAWT</sequence>
<keyword evidence="7 12" id="KW-0808">Transferase</keyword>
<evidence type="ECO:0000256" key="7">
    <source>
        <dbReference type="ARBA" id="ARBA00022679"/>
    </source>
</evidence>